<dbReference type="EnsemblMetazoa" id="XM_022809666">
    <property type="protein sequence ID" value="XP_022665401"/>
    <property type="gene ID" value="LOC111252144"/>
</dbReference>
<dbReference type="AlphaFoldDB" id="A0A7M7KG81"/>
<reference evidence="3" key="1">
    <citation type="submission" date="2021-01" db="UniProtKB">
        <authorList>
            <consortium name="EnsemblMetazoa"/>
        </authorList>
    </citation>
    <scope>IDENTIFICATION</scope>
</reference>
<sequence>MNPKRRASACDRRSPDVYSTSSAASSTKNTNSTSQHHHASQAATTLHGARPRFDLQDCLREMNSVMRVLDNAQLDPQMRLDELNSILNGGTGGVADDCGETLTPLSMSATRELDTLLRNQQSLLRQIADSRSQLTALEYQYQQAGGGLQTNGCGLRSAVPLKVGRGGAQEMNAAVRVSNDANALVERLRAQVQETAEEYRRAQGALENVRLTQRTAAAASRAPMDSYGELEEEDVFERADPEGDAPVSDDNKIGNMQSSNLRFTRRLVPHGAPISTPYTSAVTPFEFPDTPEHSDIEDKVRKLNETKQQIDALRGMISKLEGRGGPVPSRTTPRPVPVYGTPTVGIPTSFSQPTVNPAQQRRRQQLHEINRSPQNIETLIQREVTQQNQTPLHTNAGTGTSNSTTASGSAPLPGQVACRAGASSLSQLHQSATKRNLSVSCDQNQNNALRTGVRPRFNSCNNIVQPPEVHTSHELHGAWVEGYNYQYNHLMLDVPPGYTQQGSQPRSLTEAATWGGSSTQDNSDNGEVASDDCTDSEMERLAGGGAVGGDTLADLDPAAAAAATGPRILRGAQPKVREEPAGAVGINGNGNACDHCGHLGTYTQMLTLSLVQANEVINGQQREIERLRAALMRPPVNDVVGFSSRLCPLNNQVTPGLRANNYVDNLKSLSTLNLLNQSTGVGLANTPMVPMMERRPAPSAPPGERNDLGREEDRRRRPNKNSMNNQVNFCSSSSNNNSRYSSNPELNNREIDPMVTAGTSGASNAGIVNGGKVSLAQLSRERLEMQPALDAATAFLTTRAGELCTPDVLIQTCRCLLDQLTPAGVSHKHILRVLQPILGQFLARPVEPSQIVETLSSILQRELTQIAKSGNASPPERTLGAGVSSILDRSTAGNDQNEDTEGASGGDVEGGEEMIEADRGTDDIPPEIPPPPGVVLGPSDREQAGSGASGISIPSLDHVPTREVVQPIQQASGVNSFSVVPPVCAVSSASDAAETAASTTQDINTELGGDN</sequence>
<feature type="compositionally biased region" description="Polar residues" evidence="2">
    <location>
        <begin position="515"/>
        <end position="525"/>
    </location>
</feature>
<feature type="compositionally biased region" description="Low complexity" evidence="2">
    <location>
        <begin position="394"/>
        <end position="410"/>
    </location>
</feature>
<dbReference type="RefSeq" id="XP_022665395.1">
    <property type="nucleotide sequence ID" value="XM_022809660.1"/>
</dbReference>
<keyword evidence="4" id="KW-1185">Reference proteome</keyword>
<feature type="coiled-coil region" evidence="1">
    <location>
        <begin position="178"/>
        <end position="212"/>
    </location>
</feature>
<feature type="region of interest" description="Disordered" evidence="2">
    <location>
        <begin position="496"/>
        <end position="533"/>
    </location>
</feature>
<feature type="compositionally biased region" description="Polar residues" evidence="2">
    <location>
        <begin position="498"/>
        <end position="507"/>
    </location>
</feature>
<feature type="compositionally biased region" description="Low complexity" evidence="2">
    <location>
        <begin position="19"/>
        <end position="34"/>
    </location>
</feature>
<dbReference type="OrthoDB" id="10403070at2759"/>
<proteinExistence type="predicted"/>
<dbReference type="Proteomes" id="UP000594260">
    <property type="component" value="Unplaced"/>
</dbReference>
<evidence type="ECO:0000256" key="1">
    <source>
        <dbReference type="SAM" id="Coils"/>
    </source>
</evidence>
<feature type="compositionally biased region" description="Basic and acidic residues" evidence="2">
    <location>
        <begin position="704"/>
        <end position="715"/>
    </location>
</feature>
<dbReference type="KEGG" id="vde:111252144"/>
<organism evidence="3 4">
    <name type="scientific">Varroa destructor</name>
    <name type="common">Honeybee mite</name>
    <dbReference type="NCBI Taxonomy" id="109461"/>
    <lineage>
        <taxon>Eukaryota</taxon>
        <taxon>Metazoa</taxon>
        <taxon>Ecdysozoa</taxon>
        <taxon>Arthropoda</taxon>
        <taxon>Chelicerata</taxon>
        <taxon>Arachnida</taxon>
        <taxon>Acari</taxon>
        <taxon>Parasitiformes</taxon>
        <taxon>Mesostigmata</taxon>
        <taxon>Gamasina</taxon>
        <taxon>Dermanyssoidea</taxon>
        <taxon>Varroidae</taxon>
        <taxon>Varroa</taxon>
    </lineage>
</organism>
<evidence type="ECO:0000313" key="3">
    <source>
        <dbReference type="EnsemblMetazoa" id="XP_022665401"/>
    </source>
</evidence>
<name>A0A7M7KG81_VARDE</name>
<feature type="region of interest" description="Disordered" evidence="2">
    <location>
        <begin position="1"/>
        <end position="47"/>
    </location>
</feature>
<feature type="region of interest" description="Disordered" evidence="2">
    <location>
        <begin position="391"/>
        <end position="415"/>
    </location>
</feature>
<evidence type="ECO:0000313" key="4">
    <source>
        <dbReference type="Proteomes" id="UP000594260"/>
    </source>
</evidence>
<keyword evidence="1" id="KW-0175">Coiled coil</keyword>
<dbReference type="EnsemblMetazoa" id="XM_022809660">
    <property type="protein sequence ID" value="XP_022665395"/>
    <property type="gene ID" value="LOC111252144"/>
</dbReference>
<feature type="coiled-coil region" evidence="1">
    <location>
        <begin position="296"/>
        <end position="323"/>
    </location>
</feature>
<dbReference type="RefSeq" id="XP_022665401.1">
    <property type="nucleotide sequence ID" value="XM_022809666.1"/>
</dbReference>
<feature type="region of interest" description="Disordered" evidence="2">
    <location>
        <begin position="691"/>
        <end position="751"/>
    </location>
</feature>
<feature type="region of interest" description="Disordered" evidence="2">
    <location>
        <begin position="888"/>
        <end position="958"/>
    </location>
</feature>
<feature type="region of interest" description="Disordered" evidence="2">
    <location>
        <begin position="992"/>
        <end position="1011"/>
    </location>
</feature>
<feature type="compositionally biased region" description="Low complexity" evidence="2">
    <location>
        <begin position="934"/>
        <end position="953"/>
    </location>
</feature>
<feature type="compositionally biased region" description="Low complexity" evidence="2">
    <location>
        <begin position="724"/>
        <end position="743"/>
    </location>
</feature>
<accession>A0A7M7KG81</accession>
<dbReference type="GeneID" id="111252144"/>
<protein>
    <submittedName>
        <fullName evidence="3">Uncharacterized protein</fullName>
    </submittedName>
</protein>
<dbReference type="InParanoid" id="A0A7M7KG81"/>
<evidence type="ECO:0000256" key="2">
    <source>
        <dbReference type="SAM" id="MobiDB-lite"/>
    </source>
</evidence>